<dbReference type="EMBL" id="LT629750">
    <property type="protein sequence ID" value="SDS57182.1"/>
    <property type="molecule type" value="Genomic_DNA"/>
</dbReference>
<feature type="domain" description="Calcineurin-like phosphoesterase" evidence="1">
    <location>
        <begin position="163"/>
        <end position="362"/>
    </location>
</feature>
<dbReference type="Pfam" id="PF00149">
    <property type="entry name" value="Metallophos"/>
    <property type="match status" value="1"/>
</dbReference>
<dbReference type="AlphaFoldDB" id="A0A1H1TAA6"/>
<accession>A0A1H1TAA6</accession>
<sequence>MSGYPVSGNLRSAHQSGELNRRAVLSGLAMLPVLSSLLAVKNAAAQQTNSGFSFAVCGDSRPMMYLPVKEGRTDLAGLFVEMFGLVMPEKVAEAVVKRDVKMIFDPATNELKQVVMPFMSRSEVMTLSVDQGWVTRATVEDVKLLPGVHREMFQLQGGDWVSREIVQHVQAGRAKFVINSGDVVWWGNQGRSVSDSPYWKRVNDTMLKQLPAPDDEMRAAGLEGRWFMSVGNHEVWGDPKIEGTLNAVPYLTNFGVTPERLIYKFDFRDVRFVFLWSGKYDYRSPSLWDADRPKYAQQMVQLQEWLDDAKAKGIKKAFITFHYPVFCRAGLGPIPEADNPHKTIAAYAKDLELVVFNGHVHTTEMYDVDGVKYLVLGGGGAEQDPILPGRTSIKVPSNYPPDLYWKGKPPQEEYNYVLVDVAPGEKTKFNLTRYRPGSAEPFASEALFS</sequence>
<evidence type="ECO:0000313" key="2">
    <source>
        <dbReference type="EMBL" id="SDS57182.1"/>
    </source>
</evidence>
<dbReference type="Gene3D" id="3.60.21.10">
    <property type="match status" value="1"/>
</dbReference>
<keyword evidence="3" id="KW-1185">Reference proteome</keyword>
<dbReference type="InterPro" id="IPR029052">
    <property type="entry name" value="Metallo-depent_PP-like"/>
</dbReference>
<evidence type="ECO:0000259" key="1">
    <source>
        <dbReference type="Pfam" id="PF00149"/>
    </source>
</evidence>
<evidence type="ECO:0000313" key="3">
    <source>
        <dbReference type="Proteomes" id="UP000243904"/>
    </source>
</evidence>
<organism evidence="2 3">
    <name type="scientific">Bradyrhizobium canariense</name>
    <dbReference type="NCBI Taxonomy" id="255045"/>
    <lineage>
        <taxon>Bacteria</taxon>
        <taxon>Pseudomonadati</taxon>
        <taxon>Pseudomonadota</taxon>
        <taxon>Alphaproteobacteria</taxon>
        <taxon>Hyphomicrobiales</taxon>
        <taxon>Nitrobacteraceae</taxon>
        <taxon>Bradyrhizobium</taxon>
    </lineage>
</organism>
<protein>
    <submittedName>
        <fullName evidence="2">Calcineurin-like phosphoesterase</fullName>
    </submittedName>
</protein>
<dbReference type="GO" id="GO:0016787">
    <property type="term" value="F:hydrolase activity"/>
    <property type="evidence" value="ECO:0007669"/>
    <property type="project" value="InterPro"/>
</dbReference>
<name>A0A1H1TAA6_9BRAD</name>
<dbReference type="InterPro" id="IPR004843">
    <property type="entry name" value="Calcineurin-like_PHP"/>
</dbReference>
<dbReference type="Proteomes" id="UP000243904">
    <property type="component" value="Chromosome I"/>
</dbReference>
<gene>
    <name evidence="2" type="ORF">SAMN05444158_2468</name>
</gene>
<reference evidence="3" key="1">
    <citation type="submission" date="2016-10" db="EMBL/GenBank/DDBJ databases">
        <authorList>
            <person name="Varghese N."/>
            <person name="Submissions S."/>
        </authorList>
    </citation>
    <scope>NUCLEOTIDE SEQUENCE [LARGE SCALE GENOMIC DNA]</scope>
    <source>
        <strain evidence="3">GAS369</strain>
    </source>
</reference>
<proteinExistence type="predicted"/>
<dbReference type="SUPFAM" id="SSF56300">
    <property type="entry name" value="Metallo-dependent phosphatases"/>
    <property type="match status" value="1"/>
</dbReference>